<reference evidence="1 2" key="1">
    <citation type="submission" date="2021-06" db="EMBL/GenBank/DDBJ databases">
        <title>Caerostris darwini draft genome.</title>
        <authorList>
            <person name="Kono N."/>
            <person name="Arakawa K."/>
        </authorList>
    </citation>
    <scope>NUCLEOTIDE SEQUENCE [LARGE SCALE GENOMIC DNA]</scope>
</reference>
<organism evidence="1 2">
    <name type="scientific">Caerostris darwini</name>
    <dbReference type="NCBI Taxonomy" id="1538125"/>
    <lineage>
        <taxon>Eukaryota</taxon>
        <taxon>Metazoa</taxon>
        <taxon>Ecdysozoa</taxon>
        <taxon>Arthropoda</taxon>
        <taxon>Chelicerata</taxon>
        <taxon>Arachnida</taxon>
        <taxon>Araneae</taxon>
        <taxon>Araneomorphae</taxon>
        <taxon>Entelegynae</taxon>
        <taxon>Araneoidea</taxon>
        <taxon>Araneidae</taxon>
        <taxon>Caerostris</taxon>
    </lineage>
</organism>
<gene>
    <name evidence="1" type="ORF">CDAR_611411</name>
</gene>
<accession>A0AAV4UPU6</accession>
<evidence type="ECO:0000313" key="2">
    <source>
        <dbReference type="Proteomes" id="UP001054837"/>
    </source>
</evidence>
<dbReference type="AlphaFoldDB" id="A0AAV4UPU6"/>
<dbReference type="EMBL" id="BPLQ01011732">
    <property type="protein sequence ID" value="GIY59992.1"/>
    <property type="molecule type" value="Genomic_DNA"/>
</dbReference>
<sequence>MTAQSGRKPSLPMREDMKSSFLQLGDVIEMLGRPNNRILEPFRSTASYYVYYTFISACSILTRKHDDLHNPKEEDHYFLGEDVKSSFLQLRDAIEALLRCAFHPIIAYWSSFSIQYLSEVHHTCKILSTSDVKEEHRIKQ</sequence>
<protein>
    <submittedName>
        <fullName evidence="1">Uncharacterized protein</fullName>
    </submittedName>
</protein>
<proteinExistence type="predicted"/>
<keyword evidence="2" id="KW-1185">Reference proteome</keyword>
<name>A0AAV4UPU6_9ARAC</name>
<dbReference type="Proteomes" id="UP001054837">
    <property type="component" value="Unassembled WGS sequence"/>
</dbReference>
<comment type="caution">
    <text evidence="1">The sequence shown here is derived from an EMBL/GenBank/DDBJ whole genome shotgun (WGS) entry which is preliminary data.</text>
</comment>
<evidence type="ECO:0000313" key="1">
    <source>
        <dbReference type="EMBL" id="GIY59992.1"/>
    </source>
</evidence>